<dbReference type="GO" id="GO:0003677">
    <property type="term" value="F:DNA binding"/>
    <property type="evidence" value="ECO:0007669"/>
    <property type="project" value="UniProtKB-KW"/>
</dbReference>
<proteinExistence type="predicted"/>
<dbReference type="SUPFAM" id="SSF57667">
    <property type="entry name" value="beta-beta-alpha zinc fingers"/>
    <property type="match status" value="6"/>
</dbReference>
<dbReference type="InterPro" id="IPR036236">
    <property type="entry name" value="Znf_C2H2_sf"/>
</dbReference>
<dbReference type="OrthoDB" id="8117402at2759"/>
<feature type="domain" description="C2H2-type" evidence="12">
    <location>
        <begin position="533"/>
        <end position="561"/>
    </location>
</feature>
<dbReference type="PANTHER" id="PTHR24379:SF121">
    <property type="entry name" value="C2H2-TYPE DOMAIN-CONTAINING PROTEIN"/>
    <property type="match status" value="1"/>
</dbReference>
<dbReference type="PANTHER" id="PTHR24379">
    <property type="entry name" value="KRAB AND ZINC FINGER DOMAIN-CONTAINING"/>
    <property type="match status" value="1"/>
</dbReference>
<evidence type="ECO:0000256" key="3">
    <source>
        <dbReference type="ARBA" id="ARBA00022737"/>
    </source>
</evidence>
<keyword evidence="6" id="KW-0805">Transcription regulation</keyword>
<evidence type="ECO:0000313" key="15">
    <source>
        <dbReference type="Proteomes" id="UP000002320"/>
    </source>
</evidence>
<keyword evidence="7" id="KW-0238">DNA-binding</keyword>
<dbReference type="VEuPathDB" id="VectorBase:CPIJ012602"/>
<dbReference type="InParanoid" id="B0WZH2"/>
<dbReference type="EnsemblMetazoa" id="CPIJ012602-RA">
    <property type="protein sequence ID" value="CPIJ012602-PA"/>
    <property type="gene ID" value="CPIJ012602"/>
</dbReference>
<accession>B0WZH2</accession>
<dbReference type="VEuPathDB" id="VectorBase:CQUJHB013995"/>
<dbReference type="Pfam" id="PF13912">
    <property type="entry name" value="zf-C2H2_6"/>
    <property type="match status" value="2"/>
</dbReference>
<feature type="domain" description="C2H2-type" evidence="12">
    <location>
        <begin position="188"/>
        <end position="215"/>
    </location>
</feature>
<feature type="domain" description="C2H2-type" evidence="12">
    <location>
        <begin position="503"/>
        <end position="526"/>
    </location>
</feature>
<evidence type="ECO:0000256" key="7">
    <source>
        <dbReference type="ARBA" id="ARBA00023125"/>
    </source>
</evidence>
<feature type="domain" description="C2H2-type" evidence="12">
    <location>
        <begin position="113"/>
        <end position="140"/>
    </location>
</feature>
<evidence type="ECO:0000256" key="2">
    <source>
        <dbReference type="ARBA" id="ARBA00022723"/>
    </source>
</evidence>
<feature type="region of interest" description="Disordered" evidence="11">
    <location>
        <begin position="645"/>
        <end position="670"/>
    </location>
</feature>
<evidence type="ECO:0000256" key="4">
    <source>
        <dbReference type="ARBA" id="ARBA00022771"/>
    </source>
</evidence>
<dbReference type="PROSITE" id="PS00028">
    <property type="entry name" value="ZINC_FINGER_C2H2_1"/>
    <property type="match status" value="9"/>
</dbReference>
<keyword evidence="15" id="KW-1185">Reference proteome</keyword>
<dbReference type="GO" id="GO:0005634">
    <property type="term" value="C:nucleus"/>
    <property type="evidence" value="ECO:0007669"/>
    <property type="project" value="UniProtKB-SubCell"/>
</dbReference>
<evidence type="ECO:0000256" key="6">
    <source>
        <dbReference type="ARBA" id="ARBA00023015"/>
    </source>
</evidence>
<keyword evidence="2" id="KW-0479">Metal-binding</keyword>
<reference evidence="13" key="1">
    <citation type="submission" date="2007-03" db="EMBL/GenBank/DDBJ databases">
        <title>Annotation of Culex pipiens quinquefasciatus.</title>
        <authorList>
            <consortium name="The Broad Institute Genome Sequencing Platform"/>
            <person name="Atkinson P.W."/>
            <person name="Hemingway J."/>
            <person name="Christensen B.M."/>
            <person name="Higgs S."/>
            <person name="Kodira C."/>
            <person name="Hannick L."/>
            <person name="Megy K."/>
            <person name="O'Leary S."/>
            <person name="Pearson M."/>
            <person name="Haas B.J."/>
            <person name="Mauceli E."/>
            <person name="Wortman J.R."/>
            <person name="Lee N.H."/>
            <person name="Guigo R."/>
            <person name="Stanke M."/>
            <person name="Alvarado L."/>
            <person name="Amedeo P."/>
            <person name="Antoine C.H."/>
            <person name="Arensburger P."/>
            <person name="Bidwell S.L."/>
            <person name="Crawford M."/>
            <person name="Camaro F."/>
            <person name="Devon K."/>
            <person name="Engels R."/>
            <person name="Hammond M."/>
            <person name="Howarth C."/>
            <person name="Koehrsen M."/>
            <person name="Lawson D."/>
            <person name="Montgomery P."/>
            <person name="Nene V."/>
            <person name="Nusbaum C."/>
            <person name="Puiu D."/>
            <person name="Romero-Severson J."/>
            <person name="Severson D.W."/>
            <person name="Shumway M."/>
            <person name="Sisk P."/>
            <person name="Stolte C."/>
            <person name="Zeng Q."/>
            <person name="Eisenstadt E."/>
            <person name="Fraser-Liggett C."/>
            <person name="Strausberg R."/>
            <person name="Galagan J."/>
            <person name="Birren B."/>
            <person name="Collins F.H."/>
        </authorList>
    </citation>
    <scope>NUCLEOTIDE SEQUENCE [LARGE SCALE GENOMIC DNA]</scope>
    <source>
        <strain evidence="13">JHB</strain>
    </source>
</reference>
<keyword evidence="5" id="KW-0862">Zinc</keyword>
<feature type="domain" description="C2H2-type" evidence="12">
    <location>
        <begin position="345"/>
        <end position="363"/>
    </location>
</feature>
<evidence type="ECO:0000259" key="12">
    <source>
        <dbReference type="PROSITE" id="PS50157"/>
    </source>
</evidence>
<dbReference type="Pfam" id="PF00096">
    <property type="entry name" value="zf-C2H2"/>
    <property type="match status" value="4"/>
</dbReference>
<keyword evidence="4 10" id="KW-0863">Zinc-finger</keyword>
<comment type="subcellular location">
    <subcellularLocation>
        <location evidence="1">Nucleus</location>
    </subcellularLocation>
</comment>
<feature type="domain" description="C2H2-type" evidence="12">
    <location>
        <begin position="467"/>
        <end position="494"/>
    </location>
</feature>
<protein>
    <submittedName>
        <fullName evidence="13 14">Zinc finger protein</fullName>
    </submittedName>
</protein>
<dbReference type="Gene3D" id="3.30.160.60">
    <property type="entry name" value="Classic Zinc Finger"/>
    <property type="match status" value="8"/>
</dbReference>
<organism>
    <name type="scientific">Culex quinquefasciatus</name>
    <name type="common">Southern house mosquito</name>
    <name type="synonym">Culex pungens</name>
    <dbReference type="NCBI Taxonomy" id="7176"/>
    <lineage>
        <taxon>Eukaryota</taxon>
        <taxon>Metazoa</taxon>
        <taxon>Ecdysozoa</taxon>
        <taxon>Arthropoda</taxon>
        <taxon>Hexapoda</taxon>
        <taxon>Insecta</taxon>
        <taxon>Pterygota</taxon>
        <taxon>Neoptera</taxon>
        <taxon>Endopterygota</taxon>
        <taxon>Diptera</taxon>
        <taxon>Nematocera</taxon>
        <taxon>Culicoidea</taxon>
        <taxon>Culicidae</taxon>
        <taxon>Culicinae</taxon>
        <taxon>Culicini</taxon>
        <taxon>Culex</taxon>
        <taxon>Culex</taxon>
    </lineage>
</organism>
<evidence type="ECO:0000313" key="14">
    <source>
        <dbReference type="EnsemblMetazoa" id="CPIJ012602-PA"/>
    </source>
</evidence>
<dbReference type="SMART" id="SM00355">
    <property type="entry name" value="ZnF_C2H2"/>
    <property type="match status" value="15"/>
</dbReference>
<dbReference type="EMBL" id="DS232207">
    <property type="protein sequence ID" value="EDS37486.1"/>
    <property type="molecule type" value="Genomic_DNA"/>
</dbReference>
<evidence type="ECO:0000256" key="10">
    <source>
        <dbReference type="PROSITE-ProRule" id="PRU00042"/>
    </source>
</evidence>
<keyword evidence="3" id="KW-0677">Repeat</keyword>
<feature type="domain" description="C2H2-type" evidence="12">
    <location>
        <begin position="143"/>
        <end position="170"/>
    </location>
</feature>
<dbReference type="Pfam" id="PF12874">
    <property type="entry name" value="zf-met"/>
    <property type="match status" value="1"/>
</dbReference>
<reference evidence="14" key="2">
    <citation type="submission" date="2020-05" db="UniProtKB">
        <authorList>
            <consortium name="EnsemblMetazoa"/>
        </authorList>
    </citation>
    <scope>IDENTIFICATION</scope>
    <source>
        <strain evidence="14">JHB</strain>
    </source>
</reference>
<dbReference type="PROSITE" id="PS50157">
    <property type="entry name" value="ZINC_FINGER_C2H2_2"/>
    <property type="match status" value="10"/>
</dbReference>
<dbReference type="InterPro" id="IPR013087">
    <property type="entry name" value="Znf_C2H2_type"/>
</dbReference>
<dbReference type="FunFam" id="3.30.160.60:FF:000322">
    <property type="entry name" value="GDNF-inducible zinc finger protein 1"/>
    <property type="match status" value="1"/>
</dbReference>
<dbReference type="eggNOG" id="KOG1721">
    <property type="taxonomic scope" value="Eukaryota"/>
</dbReference>
<dbReference type="GO" id="GO:0008270">
    <property type="term" value="F:zinc ion binding"/>
    <property type="evidence" value="ECO:0007669"/>
    <property type="project" value="UniProtKB-KW"/>
</dbReference>
<evidence type="ECO:0000256" key="8">
    <source>
        <dbReference type="ARBA" id="ARBA00023163"/>
    </source>
</evidence>
<feature type="domain" description="C2H2-type" evidence="12">
    <location>
        <begin position="402"/>
        <end position="430"/>
    </location>
</feature>
<feature type="region of interest" description="Disordered" evidence="11">
    <location>
        <begin position="275"/>
        <end position="313"/>
    </location>
</feature>
<keyword evidence="8" id="KW-0804">Transcription</keyword>
<evidence type="ECO:0000256" key="5">
    <source>
        <dbReference type="ARBA" id="ARBA00022833"/>
    </source>
</evidence>
<dbReference type="STRING" id="7176.B0WZH2"/>
<feature type="domain" description="C2H2-type" evidence="12">
    <location>
        <begin position="318"/>
        <end position="341"/>
    </location>
</feature>
<evidence type="ECO:0000256" key="1">
    <source>
        <dbReference type="ARBA" id="ARBA00004123"/>
    </source>
</evidence>
<dbReference type="KEGG" id="cqu:CpipJ_CPIJ012602"/>
<dbReference type="VEuPathDB" id="VectorBase:CQUJHB016852"/>
<gene>
    <name evidence="14" type="primary">6045416</name>
    <name evidence="13" type="ORF">CpipJ_CPIJ012602</name>
</gene>
<dbReference type="VEuPathDB" id="VectorBase:CQUJHB008783"/>
<sequence length="670" mass="76798">MELNFLKSLVAPFQPFATRRDLTRHVHRVHFQSSARSAVANRIRKCPLCPTLSDTNDSYRSHLLTHERQLQSMFRCEYCSMCFFEQDSLRQHVAHEKCEKLPKYDVVEENGMFKCGECNQAFLLRRLCQQHIKRHSAIRNKTFECDTCGKLYGTNSELLRHARSHGGEPTAGKPKPVTPSEAETTKLYRCSECPKTFLDLAGCERHIRRHENVRNGTFQCGECGKAPLKLFVKLPEPPANFHHPDVPVALPDQKPNISNFSFPSVVKEELILEDDTPPFEPASGVPDGPEPVTPGLNQYASAEEDSNGPSSDITPGKFACTICQLSFPKKRDIQRHQREEHKQLYFCNTCDKSFDKPCRLKRHAPSCKGRSLYCATCDKTFDAVKAWYKHRASHRNVESKKFQCQLCHKPFTARSGSLQHEWEVHKFIRPELADVVTICKMCNKPCYSKDSYEQHLQSHMHIENKTFQCKICEKCFGSENCLKGHTTRQECEKKVMLGSNGVYNCFECSKTFSQQIFLIRHMRRHAHIINGTYKCDLCGKHFASNKELQTHTKNFHELRKPSAVDLILTDERGHFKCPKCDTTYENRQSCLKHILRHEALETGKYRCQICGRACTTKVVLEKHLKTHEPKQNGHSEHKNQNMLAHNTSRQLNGESSSAAEGLSTKDTQVA</sequence>
<dbReference type="HOGENOM" id="CLU_475109_0_0_1"/>
<evidence type="ECO:0000256" key="11">
    <source>
        <dbReference type="SAM" id="MobiDB-lite"/>
    </source>
</evidence>
<evidence type="ECO:0000256" key="9">
    <source>
        <dbReference type="ARBA" id="ARBA00023242"/>
    </source>
</evidence>
<name>B0WZH2_CULQU</name>
<evidence type="ECO:0000313" key="13">
    <source>
        <dbReference type="EMBL" id="EDS37486.1"/>
    </source>
</evidence>
<feature type="domain" description="C2H2-type" evidence="12">
    <location>
        <begin position="605"/>
        <end position="632"/>
    </location>
</feature>
<dbReference type="AlphaFoldDB" id="B0WZH2"/>
<dbReference type="Proteomes" id="UP000002320">
    <property type="component" value="Unassembled WGS sequence"/>
</dbReference>
<keyword evidence="9" id="KW-0539">Nucleus</keyword>
<dbReference type="OMA" id="SHMHIEN"/>